<protein>
    <submittedName>
        <fullName evidence="1">Uncharacterized protein</fullName>
    </submittedName>
</protein>
<reference evidence="1 2" key="1">
    <citation type="submission" date="2018-06" db="EMBL/GenBank/DDBJ databases">
        <title>The Genome of Cuscuta australis (Dodder) Provides Insight into the Evolution of Plant Parasitism.</title>
        <authorList>
            <person name="Liu H."/>
        </authorList>
    </citation>
    <scope>NUCLEOTIDE SEQUENCE [LARGE SCALE GENOMIC DNA]</scope>
    <source>
        <strain evidence="2">cv. Yunnan</strain>
        <tissue evidence="1">Vines</tissue>
    </source>
</reference>
<proteinExistence type="predicted"/>
<name>A0A328E0K4_9ASTE</name>
<comment type="caution">
    <text evidence="1">The sequence shown here is derived from an EMBL/GenBank/DDBJ whole genome shotgun (WGS) entry which is preliminary data.</text>
</comment>
<evidence type="ECO:0000313" key="2">
    <source>
        <dbReference type="Proteomes" id="UP000249390"/>
    </source>
</evidence>
<dbReference type="AlphaFoldDB" id="A0A328E0K4"/>
<gene>
    <name evidence="1" type="ORF">DM860_007813</name>
</gene>
<sequence length="124" mass="14096">MNMLEKNEQKVVGEKSSSEKIVLRLVGLEEVVLLNLMMIEQLMLNEPMEIYIHYSRSISTLSLFIRCSPIPRKRSDLEIAANSSDQIGIHIGAACAESNLHRRLDLGRINWEDRGDTSRSSRAQ</sequence>
<evidence type="ECO:0000313" key="1">
    <source>
        <dbReference type="EMBL" id="RAL50139.1"/>
    </source>
</evidence>
<dbReference type="EMBL" id="NQVE01000067">
    <property type="protein sequence ID" value="RAL50139.1"/>
    <property type="molecule type" value="Genomic_DNA"/>
</dbReference>
<organism evidence="1 2">
    <name type="scientific">Cuscuta australis</name>
    <dbReference type="NCBI Taxonomy" id="267555"/>
    <lineage>
        <taxon>Eukaryota</taxon>
        <taxon>Viridiplantae</taxon>
        <taxon>Streptophyta</taxon>
        <taxon>Embryophyta</taxon>
        <taxon>Tracheophyta</taxon>
        <taxon>Spermatophyta</taxon>
        <taxon>Magnoliopsida</taxon>
        <taxon>eudicotyledons</taxon>
        <taxon>Gunneridae</taxon>
        <taxon>Pentapetalae</taxon>
        <taxon>asterids</taxon>
        <taxon>lamiids</taxon>
        <taxon>Solanales</taxon>
        <taxon>Convolvulaceae</taxon>
        <taxon>Cuscuteae</taxon>
        <taxon>Cuscuta</taxon>
        <taxon>Cuscuta subgen. Grammica</taxon>
        <taxon>Cuscuta sect. Cleistogrammica</taxon>
    </lineage>
</organism>
<keyword evidence="2" id="KW-1185">Reference proteome</keyword>
<accession>A0A328E0K4</accession>
<dbReference type="Proteomes" id="UP000249390">
    <property type="component" value="Unassembled WGS sequence"/>
</dbReference>